<organism evidence="1">
    <name type="scientific">viral metagenome</name>
    <dbReference type="NCBI Taxonomy" id="1070528"/>
    <lineage>
        <taxon>unclassified sequences</taxon>
        <taxon>metagenomes</taxon>
        <taxon>organismal metagenomes</taxon>
    </lineage>
</organism>
<evidence type="ECO:0000313" key="1">
    <source>
        <dbReference type="EMBL" id="QHU06766.1"/>
    </source>
</evidence>
<dbReference type="AlphaFoldDB" id="A0A6C0JPN4"/>
<proteinExistence type="predicted"/>
<name>A0A6C0JPN4_9ZZZZ</name>
<protein>
    <submittedName>
        <fullName evidence="1">Uncharacterized protein</fullName>
    </submittedName>
</protein>
<sequence length="80" mass="8828">MSYYIVYSYVPSWGHGPTKYIEGIYTDLDQAKHRQTIVCGVKAKPGINSSLYGNGLVSFINVVPIGDCHIEMFTTSPSPN</sequence>
<reference evidence="1" key="1">
    <citation type="journal article" date="2020" name="Nature">
        <title>Giant virus diversity and host interactions through global metagenomics.</title>
        <authorList>
            <person name="Schulz F."/>
            <person name="Roux S."/>
            <person name="Paez-Espino D."/>
            <person name="Jungbluth S."/>
            <person name="Walsh D.A."/>
            <person name="Denef V.J."/>
            <person name="McMahon K.D."/>
            <person name="Konstantinidis K.T."/>
            <person name="Eloe-Fadrosh E.A."/>
            <person name="Kyrpides N.C."/>
            <person name="Woyke T."/>
        </authorList>
    </citation>
    <scope>NUCLEOTIDE SEQUENCE</scope>
    <source>
        <strain evidence="1">GVMAG-S-1038524-41</strain>
    </source>
</reference>
<accession>A0A6C0JPN4</accession>
<dbReference type="EMBL" id="MN740667">
    <property type="protein sequence ID" value="QHU06766.1"/>
    <property type="molecule type" value="Genomic_DNA"/>
</dbReference>